<accession>A0ABN6KEC3</accession>
<gene>
    <name evidence="2" type="ORF">LPTSP3_g23140</name>
</gene>
<keyword evidence="1" id="KW-0812">Transmembrane</keyword>
<keyword evidence="1" id="KW-1133">Transmembrane helix</keyword>
<reference evidence="2 3" key="1">
    <citation type="submission" date="2021-08" db="EMBL/GenBank/DDBJ databases">
        <title>Complete genome sequence of Leptospira kobayashii strain E30.</title>
        <authorList>
            <person name="Nakao R."/>
            <person name="Nakamura S."/>
            <person name="Masuzawa T."/>
            <person name="Koizumi N."/>
        </authorList>
    </citation>
    <scope>NUCLEOTIDE SEQUENCE [LARGE SCALE GENOMIC DNA]</scope>
    <source>
        <strain evidence="2 3">E30</strain>
    </source>
</reference>
<evidence type="ECO:0000313" key="2">
    <source>
        <dbReference type="EMBL" id="BDA79384.1"/>
    </source>
</evidence>
<evidence type="ECO:0000256" key="1">
    <source>
        <dbReference type="SAM" id="Phobius"/>
    </source>
</evidence>
<sequence>MQLSTFFSDFFLSIVSLYAAFRLNRLSSVSGFAGTYAFAIIGISAGLGSIHFLGITTLDPIYRFFVGLSGYVGVTLIGVAYFHLGIRKLDRNQLFLITGILFVIYIVFGYFVSFPLLSTILGGISMLLVIFVCIRKITKEKTSAVYGLIGAVLFILAGLVIGTKGSTGPILNVDLFHIGLAIANYCLGASLLRLK</sequence>
<feature type="transmembrane region" description="Helical" evidence="1">
    <location>
        <begin position="61"/>
        <end position="82"/>
    </location>
</feature>
<dbReference type="InterPro" id="IPR054235">
    <property type="entry name" value="DUF6962"/>
</dbReference>
<feature type="transmembrane region" description="Helical" evidence="1">
    <location>
        <begin position="35"/>
        <end position="55"/>
    </location>
</feature>
<feature type="transmembrane region" description="Helical" evidence="1">
    <location>
        <begin position="144"/>
        <end position="163"/>
    </location>
</feature>
<feature type="transmembrane region" description="Helical" evidence="1">
    <location>
        <begin position="175"/>
        <end position="194"/>
    </location>
</feature>
<dbReference type="EMBL" id="AP025028">
    <property type="protein sequence ID" value="BDA79384.1"/>
    <property type="molecule type" value="Genomic_DNA"/>
</dbReference>
<keyword evidence="3" id="KW-1185">Reference proteome</keyword>
<feature type="transmembrane region" description="Helical" evidence="1">
    <location>
        <begin position="6"/>
        <end position="23"/>
    </location>
</feature>
<name>A0ABN6KEC3_9LEPT</name>
<dbReference type="RefSeq" id="WP_109019206.1">
    <property type="nucleotide sequence ID" value="NZ_AP025028.1"/>
</dbReference>
<dbReference type="Pfam" id="PF22285">
    <property type="entry name" value="DUF6962"/>
    <property type="match status" value="1"/>
</dbReference>
<protein>
    <submittedName>
        <fullName evidence="2">Uncharacterized protein</fullName>
    </submittedName>
</protein>
<dbReference type="Proteomes" id="UP000245263">
    <property type="component" value="Chromosome 1"/>
</dbReference>
<evidence type="ECO:0000313" key="3">
    <source>
        <dbReference type="Proteomes" id="UP000245263"/>
    </source>
</evidence>
<keyword evidence="1" id="KW-0472">Membrane</keyword>
<organism evidence="2 3">
    <name type="scientific">Leptospira kobayashii</name>
    <dbReference type="NCBI Taxonomy" id="1917830"/>
    <lineage>
        <taxon>Bacteria</taxon>
        <taxon>Pseudomonadati</taxon>
        <taxon>Spirochaetota</taxon>
        <taxon>Spirochaetia</taxon>
        <taxon>Leptospirales</taxon>
        <taxon>Leptospiraceae</taxon>
        <taxon>Leptospira</taxon>
    </lineage>
</organism>
<feature type="transmembrane region" description="Helical" evidence="1">
    <location>
        <begin position="94"/>
        <end position="113"/>
    </location>
</feature>
<feature type="transmembrane region" description="Helical" evidence="1">
    <location>
        <begin position="119"/>
        <end position="137"/>
    </location>
</feature>
<proteinExistence type="predicted"/>